<gene>
    <name evidence="1" type="ORF">BgAZ_104990</name>
</gene>
<dbReference type="Gene3D" id="3.40.30.10">
    <property type="entry name" value="Glutaredoxin"/>
    <property type="match status" value="1"/>
</dbReference>
<comment type="caution">
    <text evidence="1">The sequence shown here is derived from an EMBL/GenBank/DDBJ whole genome shotgun (WGS) entry which is preliminary data.</text>
</comment>
<dbReference type="Proteomes" id="UP001230268">
    <property type="component" value="Unassembled WGS sequence"/>
</dbReference>
<protein>
    <submittedName>
        <fullName evidence="1">Uncharacterized protein</fullName>
    </submittedName>
</protein>
<reference evidence="1" key="1">
    <citation type="submission" date="2023-08" db="EMBL/GenBank/DDBJ databases">
        <title>Draft sequence of the Babesia gibsoni genome.</title>
        <authorList>
            <person name="Yamagishi J.Y."/>
            <person name="Xuan X.X."/>
        </authorList>
    </citation>
    <scope>NUCLEOTIDE SEQUENCE</scope>
    <source>
        <strain evidence="1">Azabu</strain>
    </source>
</reference>
<evidence type="ECO:0000313" key="2">
    <source>
        <dbReference type="Proteomes" id="UP001230268"/>
    </source>
</evidence>
<evidence type="ECO:0000313" key="1">
    <source>
        <dbReference type="EMBL" id="KAK1444593.1"/>
    </source>
</evidence>
<organism evidence="1 2">
    <name type="scientific">Babesia gibsoni</name>
    <dbReference type="NCBI Taxonomy" id="33632"/>
    <lineage>
        <taxon>Eukaryota</taxon>
        <taxon>Sar</taxon>
        <taxon>Alveolata</taxon>
        <taxon>Apicomplexa</taxon>
        <taxon>Aconoidasida</taxon>
        <taxon>Piroplasmida</taxon>
        <taxon>Babesiidae</taxon>
        <taxon>Babesia</taxon>
    </lineage>
</organism>
<name>A0AAD8PFP5_BABGI</name>
<dbReference type="EMBL" id="JAVEPI010000001">
    <property type="protein sequence ID" value="KAK1444593.1"/>
    <property type="molecule type" value="Genomic_DNA"/>
</dbReference>
<proteinExistence type="predicted"/>
<sequence>MPKYDLFKALPLLAYVERLHIRYKPGSPNSDTCRRLLLTLLNSDTKRRFPLLSYTYELLNYDDRPEIAMTLTSKVSHRFYADENSLEDIHRAIDGDQYKAHVQYLKERSLEAKRD</sequence>
<keyword evidence="2" id="KW-1185">Reference proteome</keyword>
<dbReference type="AlphaFoldDB" id="A0AAD8PFP5"/>
<accession>A0AAD8PFP5</accession>